<sequence length="332" mass="38491">MQGLVWLTLFSVFCVFSAKEGAATLAFFDDEVELEYGESLDENAELYISGPEYPVLEGVSVTLECFSSNYTDLSNFTFQKYLQYMKRWMDVDTRYYYRCWYYNLNVTRPEGRLILNINELYNWQTGPYRCISKTNMTDDIIMSENFSIPVTYMHDIYFQQTDSWQLSTSSDVLYVEEGSDLKIKCTAPASSEPEYMWTRESYDIRTLEDTLVLENVGVEDSGNYTCKAQSLGYYNLVKSKSFQLRVMPFQSRIKLHSYGDFSFPHILLYVAIPAGLMLIALLTVFVFVARRHKNNQKKPQISLVYGEKFSPIYKGCVKPINSKEQDTQPLVA</sequence>
<dbReference type="PANTHER" id="PTHR45889">
    <property type="entry name" value="IG-LIKE DOMAIN-CONTAINING PROTEIN"/>
    <property type="match status" value="1"/>
</dbReference>
<accession>A0AAD1WMZ2</accession>
<dbReference type="Proteomes" id="UP001295444">
    <property type="component" value="Chromosome 10"/>
</dbReference>
<evidence type="ECO:0000259" key="3">
    <source>
        <dbReference type="PROSITE" id="PS50835"/>
    </source>
</evidence>
<evidence type="ECO:0000313" key="5">
    <source>
        <dbReference type="Proteomes" id="UP001295444"/>
    </source>
</evidence>
<dbReference type="InterPro" id="IPR003598">
    <property type="entry name" value="Ig_sub2"/>
</dbReference>
<dbReference type="PANTHER" id="PTHR45889:SF8">
    <property type="entry name" value="IG-LIKE DOMAIN-CONTAINING PROTEIN"/>
    <property type="match status" value="1"/>
</dbReference>
<dbReference type="SMART" id="SM00409">
    <property type="entry name" value="IG"/>
    <property type="match status" value="2"/>
</dbReference>
<dbReference type="InterPro" id="IPR003599">
    <property type="entry name" value="Ig_sub"/>
</dbReference>
<feature type="chain" id="PRO_5041983998" evidence="2">
    <location>
        <begin position="19"/>
        <end position="332"/>
    </location>
</feature>
<evidence type="ECO:0000313" key="4">
    <source>
        <dbReference type="EMBL" id="CAH2318794.1"/>
    </source>
</evidence>
<evidence type="ECO:0000256" key="1">
    <source>
        <dbReference type="SAM" id="Phobius"/>
    </source>
</evidence>
<feature type="transmembrane region" description="Helical" evidence="1">
    <location>
        <begin position="266"/>
        <end position="289"/>
    </location>
</feature>
<dbReference type="InterPro" id="IPR036179">
    <property type="entry name" value="Ig-like_dom_sf"/>
</dbReference>
<keyword evidence="1" id="KW-1133">Transmembrane helix</keyword>
<evidence type="ECO:0000256" key="2">
    <source>
        <dbReference type="SAM" id="SignalP"/>
    </source>
</evidence>
<gene>
    <name evidence="4" type="ORF">PECUL_23A033752</name>
</gene>
<dbReference type="EMBL" id="OW240921">
    <property type="protein sequence ID" value="CAH2318794.1"/>
    <property type="molecule type" value="Genomic_DNA"/>
</dbReference>
<dbReference type="AlphaFoldDB" id="A0AAD1WMZ2"/>
<dbReference type="PROSITE" id="PS50835">
    <property type="entry name" value="IG_LIKE"/>
    <property type="match status" value="1"/>
</dbReference>
<reference evidence="4" key="1">
    <citation type="submission" date="2022-03" db="EMBL/GenBank/DDBJ databases">
        <authorList>
            <person name="Alioto T."/>
            <person name="Alioto T."/>
            <person name="Gomez Garrido J."/>
        </authorList>
    </citation>
    <scope>NUCLEOTIDE SEQUENCE</scope>
</reference>
<protein>
    <submittedName>
        <fullName evidence="4">Basal cell adhesion molecule-like</fullName>
    </submittedName>
</protein>
<dbReference type="InterPro" id="IPR007110">
    <property type="entry name" value="Ig-like_dom"/>
</dbReference>
<proteinExistence type="predicted"/>
<dbReference type="Gene3D" id="2.60.40.10">
    <property type="entry name" value="Immunoglobulins"/>
    <property type="match status" value="1"/>
</dbReference>
<organism evidence="4 5">
    <name type="scientific">Pelobates cultripes</name>
    <name type="common">Western spadefoot toad</name>
    <dbReference type="NCBI Taxonomy" id="61616"/>
    <lineage>
        <taxon>Eukaryota</taxon>
        <taxon>Metazoa</taxon>
        <taxon>Chordata</taxon>
        <taxon>Craniata</taxon>
        <taxon>Vertebrata</taxon>
        <taxon>Euteleostomi</taxon>
        <taxon>Amphibia</taxon>
        <taxon>Batrachia</taxon>
        <taxon>Anura</taxon>
        <taxon>Pelobatoidea</taxon>
        <taxon>Pelobatidae</taxon>
        <taxon>Pelobates</taxon>
    </lineage>
</organism>
<keyword evidence="5" id="KW-1185">Reference proteome</keyword>
<feature type="domain" description="Ig-like" evidence="3">
    <location>
        <begin position="149"/>
        <end position="243"/>
    </location>
</feature>
<name>A0AAD1WMZ2_PELCU</name>
<dbReference type="SUPFAM" id="SSF48726">
    <property type="entry name" value="Immunoglobulin"/>
    <property type="match status" value="1"/>
</dbReference>
<keyword evidence="1" id="KW-0472">Membrane</keyword>
<dbReference type="InterPro" id="IPR013783">
    <property type="entry name" value="Ig-like_fold"/>
</dbReference>
<dbReference type="Pfam" id="PF13927">
    <property type="entry name" value="Ig_3"/>
    <property type="match status" value="1"/>
</dbReference>
<keyword evidence="1" id="KW-0812">Transmembrane</keyword>
<feature type="signal peptide" evidence="2">
    <location>
        <begin position="1"/>
        <end position="18"/>
    </location>
</feature>
<dbReference type="SMART" id="SM00408">
    <property type="entry name" value="IGc2"/>
    <property type="match status" value="1"/>
</dbReference>
<keyword evidence="2" id="KW-0732">Signal</keyword>